<dbReference type="NCBIfam" id="TIGR01857">
    <property type="entry name" value="FGAM-synthase"/>
    <property type="match status" value="1"/>
</dbReference>
<dbReference type="Gene3D" id="3.90.650.10">
    <property type="entry name" value="PurM-like C-terminal domain"/>
    <property type="match status" value="2"/>
</dbReference>
<keyword evidence="3" id="KW-1185">Reference proteome</keyword>
<evidence type="ECO:0000313" key="2">
    <source>
        <dbReference type="EMBL" id="MDQ0479856.1"/>
    </source>
</evidence>
<dbReference type="PROSITE" id="PS51273">
    <property type="entry name" value="GATASE_TYPE_1"/>
    <property type="match status" value="1"/>
</dbReference>
<dbReference type="CDD" id="cd02203">
    <property type="entry name" value="PurL_repeat1"/>
    <property type="match status" value="1"/>
</dbReference>
<dbReference type="InterPro" id="IPR010918">
    <property type="entry name" value="PurM-like_C_dom"/>
</dbReference>
<sequence length="1261" mass="142051">MNLQNYRVFVEKKPNFNVEAQKLLRDFKDNLGIEKITNVRLLNRYDVFEVNEEEFNKIKKYVLSEPNVDMIFEKDIEYVNKNIFAVEFLKGQYDQRADSAEQCIKLILQGKECTVKNARVILIEGDITSDELDKIKNYYINKVDSKETSLDKIKDDDKEIELKNSVEVLESFNTLNDEELKSFLQDRNLAMSFEDLKLCQQYFRKENKFPTITEIKVIDTYWSDHCRHTTFNTILEEINIEEGKYTDIIQEEYKNYLKIREKLYSGKDKKQTLMDLAVIGMKQLRADGKLEDLDKSDEINACSIVIDVKVDEKNEKWLLMFKNETHNHPTEIEPFGGASTCLGGAIRDPLSGRSYVYQAMRVTGAADPRKAIDKTLKGKLPQSKITKEAARGYSSYGNQIGLATGQVTELYDEGFLAKRMEVGAVIGATPIENVRREEPKCGDLIILLGGRTGRDGCGGASGSSKEHTEKSILTCGSEVQKGNAPTERKIQRLFRNPKVTTMIKRCNDFGAGGVSVAVGELAEGLFIDLDKVPKKYEGLDGTELAISESQERMAVVVKNEDANKFIRYAHDENLKAVVVAEVTEEKRVKMQWNNKIILDLSREFLDTNGARQFMNVVVKAPKDSSYFEERNERYKNLNLKEVFINNLKDLNVCSQKGLCEMFDSTVGASTVFMPFGGKNQLTPIDAMCAKIPVLHGETSTVSLMSYGYNPKIGKWSPFHGALYAVIESLSKIVASGGDYSKVRLSFQEYFEKLSSNEEKWGKPFSALLGALLAQTSFEIAAIGGKDSMSGTFKDIHVPPTLISFAVTTAELDEVCTPEFKEYNNKVIMFNVKRNKEEIPDFNILRNNFRAIHELIKSKNIISASAIKFGGVAESISKMCFGNKIGFKFEEDYSEEELFSSDYGNIVVEFKGDVNILDKFHGISYKVIGKTIKSQEIHIANQVIKLNNAIEKWEETLEPIFPTKYKEHKSEEAIGIEVDKTVLKNQHEKCNILINTPKPKVLIPVFPGSNCEYDSKLAFEKAGAETELFVFNNLTSKDINESIENMEKLIRKSQIIMIPGGFSAGDEPDGSGKFIAAIFRNERIKQAVREHLNVKDGLMLGICNGFQALIKLGLVPYGDIVDIKEDSPTLTFNSIGRHISCVVNTKVVSTKSPWFNRARQGDIYTVPVSHGEGRFYATDEVVKELFKNGQVATQYVDSNGNYTNDIKYNPNGSVMAIEGITSPDGRVLGKMGHTERISNGTFKNVEGNYNQSIFTSGVEYFK</sequence>
<accession>A0ABU0JRY9</accession>
<dbReference type="Pfam" id="PF13507">
    <property type="entry name" value="GATase_5"/>
    <property type="match status" value="1"/>
</dbReference>
<dbReference type="SUPFAM" id="SSF56042">
    <property type="entry name" value="PurM C-terminal domain-like"/>
    <property type="match status" value="2"/>
</dbReference>
<dbReference type="Gene3D" id="3.30.1330.10">
    <property type="entry name" value="PurM-like, N-terminal domain"/>
    <property type="match status" value="2"/>
</dbReference>
<dbReference type="InterPro" id="IPR036921">
    <property type="entry name" value="PurM-like_N_sf"/>
</dbReference>
<dbReference type="SUPFAM" id="SSF55326">
    <property type="entry name" value="PurM N-terminal domain-like"/>
    <property type="match status" value="2"/>
</dbReference>
<comment type="caution">
    <text evidence="2">The sequence shown here is derived from an EMBL/GenBank/DDBJ whole genome shotgun (WGS) entry which is preliminary data.</text>
</comment>
<organism evidence="2 3">
    <name type="scientific">Hathewaya limosa</name>
    <name type="common">Clostridium limosum</name>
    <dbReference type="NCBI Taxonomy" id="1536"/>
    <lineage>
        <taxon>Bacteria</taxon>
        <taxon>Bacillati</taxon>
        <taxon>Bacillota</taxon>
        <taxon>Clostridia</taxon>
        <taxon>Eubacteriales</taxon>
        <taxon>Clostridiaceae</taxon>
        <taxon>Hathewaya</taxon>
    </lineage>
</organism>
<gene>
    <name evidence="2" type="ORF">QOZ93_001598</name>
</gene>
<name>A0ABU0JRY9_HATLI</name>
<reference evidence="2 3" key="1">
    <citation type="submission" date="2023-07" db="EMBL/GenBank/DDBJ databases">
        <title>Genomic Encyclopedia of Type Strains, Phase IV (KMG-IV): sequencing the most valuable type-strain genomes for metagenomic binning, comparative biology and taxonomic classification.</title>
        <authorList>
            <person name="Goeker M."/>
        </authorList>
    </citation>
    <scope>NUCLEOTIDE SEQUENCE [LARGE SCALE GENOMIC DNA]</scope>
    <source>
        <strain evidence="2 3">DSM 1400</strain>
    </source>
</reference>
<dbReference type="Proteomes" id="UP001224418">
    <property type="component" value="Unassembled WGS sequence"/>
</dbReference>
<dbReference type="SMART" id="SM01211">
    <property type="entry name" value="GATase_5"/>
    <property type="match status" value="1"/>
</dbReference>
<proteinExistence type="predicted"/>
<dbReference type="CDD" id="cd01740">
    <property type="entry name" value="GATase1_FGAR_AT"/>
    <property type="match status" value="1"/>
</dbReference>
<dbReference type="GO" id="GO:0004642">
    <property type="term" value="F:phosphoribosylformylglycinamidine synthase activity"/>
    <property type="evidence" value="ECO:0007669"/>
    <property type="project" value="UniProtKB-EC"/>
</dbReference>
<evidence type="ECO:0000313" key="3">
    <source>
        <dbReference type="Proteomes" id="UP001224418"/>
    </source>
</evidence>
<evidence type="ECO:0000259" key="1">
    <source>
        <dbReference type="Pfam" id="PF02769"/>
    </source>
</evidence>
<dbReference type="RefSeq" id="WP_307355782.1">
    <property type="nucleotide sequence ID" value="NZ_BAAACJ010000037.1"/>
</dbReference>
<protein>
    <submittedName>
        <fullName evidence="2">Phosphoribosylformylglycinamidine synthase</fullName>
        <ecNumber evidence="2">6.3.5.3</ecNumber>
    </submittedName>
</protein>
<dbReference type="InterPro" id="IPR010141">
    <property type="entry name" value="FGAM_synthase"/>
</dbReference>
<dbReference type="PANTHER" id="PTHR10099">
    <property type="entry name" value="PHOSPHORIBOSYLFORMYLGLYCINAMIDINE SYNTHASE"/>
    <property type="match status" value="1"/>
</dbReference>
<keyword evidence="2" id="KW-0436">Ligase</keyword>
<dbReference type="EMBL" id="JAUSWN010000012">
    <property type="protein sequence ID" value="MDQ0479856.1"/>
    <property type="molecule type" value="Genomic_DNA"/>
</dbReference>
<dbReference type="PANTHER" id="PTHR10099:SF1">
    <property type="entry name" value="PHOSPHORIBOSYLFORMYLGLYCINAMIDINE SYNTHASE"/>
    <property type="match status" value="1"/>
</dbReference>
<dbReference type="CDD" id="cd02204">
    <property type="entry name" value="PurL_repeat2"/>
    <property type="match status" value="1"/>
</dbReference>
<feature type="domain" description="PurM-like C-terminal" evidence="1">
    <location>
        <begin position="442"/>
        <end position="592"/>
    </location>
</feature>
<dbReference type="Gene3D" id="3.40.50.880">
    <property type="match status" value="1"/>
</dbReference>
<dbReference type="Pfam" id="PF02769">
    <property type="entry name" value="AIRS_C"/>
    <property type="match status" value="1"/>
</dbReference>
<dbReference type="InterPro" id="IPR036676">
    <property type="entry name" value="PurM-like_C_sf"/>
</dbReference>
<dbReference type="SUPFAM" id="SSF52317">
    <property type="entry name" value="Class I glutamine amidotransferase-like"/>
    <property type="match status" value="1"/>
</dbReference>
<dbReference type="InterPro" id="IPR029062">
    <property type="entry name" value="Class_I_gatase-like"/>
</dbReference>
<dbReference type="EC" id="6.3.5.3" evidence="2"/>